<feature type="compositionally biased region" description="Acidic residues" evidence="3">
    <location>
        <begin position="16"/>
        <end position="27"/>
    </location>
</feature>
<dbReference type="PROSITE" id="PS50297">
    <property type="entry name" value="ANK_REP_REGION"/>
    <property type="match status" value="1"/>
</dbReference>
<feature type="domain" description="Nephrocystin 3-like N-terminal" evidence="4">
    <location>
        <begin position="71"/>
        <end position="233"/>
    </location>
</feature>
<evidence type="ECO:0000256" key="1">
    <source>
        <dbReference type="ARBA" id="ARBA00022737"/>
    </source>
</evidence>
<feature type="region of interest" description="Disordered" evidence="3">
    <location>
        <begin position="463"/>
        <end position="534"/>
    </location>
</feature>
<dbReference type="RefSeq" id="XP_062729454.1">
    <property type="nucleotide sequence ID" value="XM_062880696.1"/>
</dbReference>
<feature type="compositionally biased region" description="Basic and acidic residues" evidence="3">
    <location>
        <begin position="495"/>
        <end position="505"/>
    </location>
</feature>
<feature type="compositionally biased region" description="Basic residues" evidence="3">
    <location>
        <begin position="1"/>
        <end position="10"/>
    </location>
</feature>
<feature type="region of interest" description="Disordered" evidence="3">
    <location>
        <begin position="1"/>
        <end position="63"/>
    </location>
</feature>
<dbReference type="GeneID" id="87900178"/>
<dbReference type="SUPFAM" id="SSF48403">
    <property type="entry name" value="Ankyrin repeat"/>
    <property type="match status" value="1"/>
</dbReference>
<evidence type="ECO:0000313" key="6">
    <source>
        <dbReference type="Proteomes" id="UP001322138"/>
    </source>
</evidence>
<gene>
    <name evidence="5" type="ORF">QC761_602410</name>
</gene>
<dbReference type="PANTHER" id="PTHR10039">
    <property type="entry name" value="AMELOGENIN"/>
    <property type="match status" value="1"/>
</dbReference>
<keyword evidence="2" id="KW-0040">ANK repeat</keyword>
<dbReference type="Proteomes" id="UP001322138">
    <property type="component" value="Unassembled WGS sequence"/>
</dbReference>
<evidence type="ECO:0000256" key="2">
    <source>
        <dbReference type="PROSITE-ProRule" id="PRU00023"/>
    </source>
</evidence>
<feature type="repeat" description="ANK" evidence="2">
    <location>
        <begin position="632"/>
        <end position="664"/>
    </location>
</feature>
<evidence type="ECO:0000256" key="3">
    <source>
        <dbReference type="SAM" id="MobiDB-lite"/>
    </source>
</evidence>
<sequence length="681" mass="77258">MGTGKAKKYHTASDTATDESCDDDDDQGRESGDITTDPETSEGEEAQDRKTLDVVSKTSLEQDADQADEYGDWLFESREYPEWVKYPQSLLWLYGNYSSSIIRNLEKTFGNDPMKALASWYFRLDHEDTKRMHLLLASLLGLTMKCKKVPDDGLYETLHDYQGQGQLPDDSMDLFNHLQRFISKADRDIFLVLDGFDHVLDRRGSRKNDIKRLDIILKLIQKEYTNLHVLVVSKYEKDIAQDFENKIRDMLVSVDVEQGFGKVLETFVERKLEDTPVLKGEDFLKGEVKQRLGHYQSSQGSNFHWARSILKQVVSRASRGHSGVEELPENIAARYQDALEKVAANSVKRLKDILVWLMNQKRPLSQAKLAAVVKLRNAKEVAGICPRVLVETATENEVDVFRFTHFSVQEYLKDPFSRAPKGQETIRSGNIERLLPPQKHDAHLLITKRCLEILLAFRPTKTNNKKGDAIENTSSSDSDSDRLGSSTSGPNRRRVTIDARDHGSDAWRTQDTSPDDSAPDRRAPIKTASRKSIDIHSNEGQFNAIGSDKGFPARLKELENEICSKLLLDKEKMRAWLDTYDPDGRGNKKPPSAVYYAVKLELNGILTQLVEEISKLHTNLPARRRALDQRDLEGTVLQLAAVRGESDIINLLLQQGADVNVKKGPHGLRCMQLQPRVTLKW</sequence>
<keyword evidence="1" id="KW-0677">Repeat</keyword>
<dbReference type="PROSITE" id="PS50088">
    <property type="entry name" value="ANK_REPEAT"/>
    <property type="match status" value="1"/>
</dbReference>
<organism evidence="5 6">
    <name type="scientific">Podospora bellae-mahoneyi</name>
    <dbReference type="NCBI Taxonomy" id="2093777"/>
    <lineage>
        <taxon>Eukaryota</taxon>
        <taxon>Fungi</taxon>
        <taxon>Dikarya</taxon>
        <taxon>Ascomycota</taxon>
        <taxon>Pezizomycotina</taxon>
        <taxon>Sordariomycetes</taxon>
        <taxon>Sordariomycetidae</taxon>
        <taxon>Sordariales</taxon>
        <taxon>Podosporaceae</taxon>
        <taxon>Podospora</taxon>
    </lineage>
</organism>
<dbReference type="InterPro" id="IPR002110">
    <property type="entry name" value="Ankyrin_rpt"/>
</dbReference>
<dbReference type="InterPro" id="IPR036770">
    <property type="entry name" value="Ankyrin_rpt-contain_sf"/>
</dbReference>
<dbReference type="EMBL" id="JAFFGZ010000008">
    <property type="protein sequence ID" value="KAK4640478.1"/>
    <property type="molecule type" value="Genomic_DNA"/>
</dbReference>
<dbReference type="InterPro" id="IPR056884">
    <property type="entry name" value="NPHP3-like_N"/>
</dbReference>
<reference evidence="5 6" key="1">
    <citation type="journal article" date="2023" name="bioRxiv">
        <title>High-quality genome assemblies of four members of thePodospora anserinaspecies complex.</title>
        <authorList>
            <person name="Ament-Velasquez S.L."/>
            <person name="Vogan A.A."/>
            <person name="Wallerman O."/>
            <person name="Hartmann F."/>
            <person name="Gautier V."/>
            <person name="Silar P."/>
            <person name="Giraud T."/>
            <person name="Johannesson H."/>
        </authorList>
    </citation>
    <scope>NUCLEOTIDE SEQUENCE [LARGE SCALE GENOMIC DNA]</scope>
    <source>
        <strain evidence="5 6">CBS 112042</strain>
    </source>
</reference>
<accession>A0ABR0F906</accession>
<dbReference type="Pfam" id="PF24883">
    <property type="entry name" value="NPHP3_N"/>
    <property type="match status" value="1"/>
</dbReference>
<comment type="caution">
    <text evidence="5">The sequence shown here is derived from an EMBL/GenBank/DDBJ whole genome shotgun (WGS) entry which is preliminary data.</text>
</comment>
<protein>
    <recommendedName>
        <fullName evidence="4">Nephrocystin 3-like N-terminal domain-containing protein</fullName>
    </recommendedName>
</protein>
<keyword evidence="6" id="KW-1185">Reference proteome</keyword>
<dbReference type="Gene3D" id="1.25.40.20">
    <property type="entry name" value="Ankyrin repeat-containing domain"/>
    <property type="match status" value="1"/>
</dbReference>
<proteinExistence type="predicted"/>
<name>A0ABR0F906_9PEZI</name>
<evidence type="ECO:0000259" key="4">
    <source>
        <dbReference type="Pfam" id="PF24883"/>
    </source>
</evidence>
<evidence type="ECO:0000313" key="5">
    <source>
        <dbReference type="EMBL" id="KAK4640478.1"/>
    </source>
</evidence>